<evidence type="ECO:0000313" key="3">
    <source>
        <dbReference type="EMBL" id="EIW85796.1"/>
    </source>
</evidence>
<dbReference type="RefSeq" id="XP_007765166.1">
    <property type="nucleotide sequence ID" value="XM_007766976.1"/>
</dbReference>
<organism evidence="3 4">
    <name type="scientific">Coniophora puteana (strain RWD-64-598)</name>
    <name type="common">Brown rot fungus</name>
    <dbReference type="NCBI Taxonomy" id="741705"/>
    <lineage>
        <taxon>Eukaryota</taxon>
        <taxon>Fungi</taxon>
        <taxon>Dikarya</taxon>
        <taxon>Basidiomycota</taxon>
        <taxon>Agaricomycotina</taxon>
        <taxon>Agaricomycetes</taxon>
        <taxon>Agaricomycetidae</taxon>
        <taxon>Boletales</taxon>
        <taxon>Coniophorineae</taxon>
        <taxon>Coniophoraceae</taxon>
        <taxon>Coniophora</taxon>
    </lineage>
</organism>
<accession>A0A5M3N396</accession>
<dbReference type="Proteomes" id="UP000053558">
    <property type="component" value="Unassembled WGS sequence"/>
</dbReference>
<evidence type="ECO:0008006" key="5">
    <source>
        <dbReference type="Google" id="ProtNLM"/>
    </source>
</evidence>
<name>A0A5M3N396_CONPW</name>
<dbReference type="AlphaFoldDB" id="A0A5M3N396"/>
<dbReference type="EMBL" id="JH711574">
    <property type="protein sequence ID" value="EIW85796.1"/>
    <property type="molecule type" value="Genomic_DNA"/>
</dbReference>
<keyword evidence="2" id="KW-0732">Signal</keyword>
<evidence type="ECO:0000256" key="2">
    <source>
        <dbReference type="SAM" id="SignalP"/>
    </source>
</evidence>
<evidence type="ECO:0000313" key="4">
    <source>
        <dbReference type="Proteomes" id="UP000053558"/>
    </source>
</evidence>
<proteinExistence type="predicted"/>
<dbReference type="GeneID" id="19201713"/>
<dbReference type="KEGG" id="cput:CONPUDRAFT_142199"/>
<feature type="signal peptide" evidence="2">
    <location>
        <begin position="1"/>
        <end position="22"/>
    </location>
</feature>
<keyword evidence="4" id="KW-1185">Reference proteome</keyword>
<reference evidence="4" key="1">
    <citation type="journal article" date="2012" name="Science">
        <title>The Paleozoic origin of enzymatic lignin decomposition reconstructed from 31 fungal genomes.</title>
        <authorList>
            <person name="Floudas D."/>
            <person name="Binder M."/>
            <person name="Riley R."/>
            <person name="Barry K."/>
            <person name="Blanchette R.A."/>
            <person name="Henrissat B."/>
            <person name="Martinez A.T."/>
            <person name="Otillar R."/>
            <person name="Spatafora J.W."/>
            <person name="Yadav J.S."/>
            <person name="Aerts A."/>
            <person name="Benoit I."/>
            <person name="Boyd A."/>
            <person name="Carlson A."/>
            <person name="Copeland A."/>
            <person name="Coutinho P.M."/>
            <person name="de Vries R.P."/>
            <person name="Ferreira P."/>
            <person name="Findley K."/>
            <person name="Foster B."/>
            <person name="Gaskell J."/>
            <person name="Glotzer D."/>
            <person name="Gorecki P."/>
            <person name="Heitman J."/>
            <person name="Hesse C."/>
            <person name="Hori C."/>
            <person name="Igarashi K."/>
            <person name="Jurgens J.A."/>
            <person name="Kallen N."/>
            <person name="Kersten P."/>
            <person name="Kohler A."/>
            <person name="Kuees U."/>
            <person name="Kumar T.K.A."/>
            <person name="Kuo A."/>
            <person name="LaButti K."/>
            <person name="Larrondo L.F."/>
            <person name="Lindquist E."/>
            <person name="Ling A."/>
            <person name="Lombard V."/>
            <person name="Lucas S."/>
            <person name="Lundell T."/>
            <person name="Martin R."/>
            <person name="McLaughlin D.J."/>
            <person name="Morgenstern I."/>
            <person name="Morin E."/>
            <person name="Murat C."/>
            <person name="Nagy L.G."/>
            <person name="Nolan M."/>
            <person name="Ohm R.A."/>
            <person name="Patyshakuliyeva A."/>
            <person name="Rokas A."/>
            <person name="Ruiz-Duenas F.J."/>
            <person name="Sabat G."/>
            <person name="Salamov A."/>
            <person name="Samejima M."/>
            <person name="Schmutz J."/>
            <person name="Slot J.C."/>
            <person name="St John F."/>
            <person name="Stenlid J."/>
            <person name="Sun H."/>
            <person name="Sun S."/>
            <person name="Syed K."/>
            <person name="Tsang A."/>
            <person name="Wiebenga A."/>
            <person name="Young D."/>
            <person name="Pisabarro A."/>
            <person name="Eastwood D.C."/>
            <person name="Martin F."/>
            <person name="Cullen D."/>
            <person name="Grigoriev I.V."/>
            <person name="Hibbett D.S."/>
        </authorList>
    </citation>
    <scope>NUCLEOTIDE SEQUENCE [LARGE SCALE GENOMIC DNA]</scope>
    <source>
        <strain evidence="4">RWD-64-598 SS2</strain>
    </source>
</reference>
<feature type="chain" id="PRO_5024423236" description="Acid protease" evidence="2">
    <location>
        <begin position="23"/>
        <end position="624"/>
    </location>
</feature>
<evidence type="ECO:0000256" key="1">
    <source>
        <dbReference type="SAM" id="MobiDB-lite"/>
    </source>
</evidence>
<dbReference type="OrthoDB" id="73875at2759"/>
<gene>
    <name evidence="3" type="ORF">CONPUDRAFT_142199</name>
</gene>
<sequence>MQLNTRLLSLSAFILLAQHTYAQTPSGETIPYTDLFPNADPQGATNCTLQLVTSATDVTDPDAGEDGGVGSSTFDGTADGSDPNSQSFAEVVIDSPNESSVSSMNPQSDWRVVGCNTHSDQPQNVLAYCSKAMDDPKSGCGHVFLGKAEHTIVAMPAECGLGPYARVSKLEPHPDQSLAKQFAGEDKPENEPMYHFAFDYEFTDIPEDNGPVYMRIDASNMMDFWDNIVESPPERRQWLEERGLWEDKPSKRGLWDTFTSWVKKTTTITSQKGGGNTYKWDDKFNLTKLYTKDVGSGGSRDLVLTLSSLVSGSFDFEIDAHASLSAKYGYYVQGSVIPPAIDKAYLYFTSNAHADAGILIKGEAKASYKSQRLQVANLGFPGLYYPGLITIGPALNIEAYLAGSLTLSGKFETRLTIDLPLANFAFGKQGDDQDPQPITTIAGPSAPTVSQDVNIQFGLQGDLSVHLVPQLQFGIKLLGGKLLDAQSFIGVDVGGGITLDAGVGTGTSPHACITPYIDILFEAGLRGSVLYWKPKPASYKIFQEKYPFDSVKQCLGNTSKRDMLDNFGVEDVDEFLALDEIPYKVIDARNTDFMDDTSFDTVPALGSGFDAKPSRVYRNMIVSA</sequence>
<protein>
    <recommendedName>
        <fullName evidence="5">Acid protease</fullName>
    </recommendedName>
</protein>
<feature type="region of interest" description="Disordered" evidence="1">
    <location>
        <begin position="57"/>
        <end position="87"/>
    </location>
</feature>
<comment type="caution">
    <text evidence="3">The sequence shown here is derived from an EMBL/GenBank/DDBJ whole genome shotgun (WGS) entry which is preliminary data.</text>
</comment>